<dbReference type="InterPro" id="IPR023897">
    <property type="entry name" value="SPL_firmicutes"/>
</dbReference>
<dbReference type="RefSeq" id="WP_217348816.1">
    <property type="nucleotide sequence ID" value="NZ_CP016893.1"/>
</dbReference>
<organism evidence="1 2">
    <name type="scientific">Thermoanaerobacterium thermosaccharolyticum</name>
    <name type="common">Clostridium thermosaccharolyticum</name>
    <dbReference type="NCBI Taxonomy" id="1517"/>
    <lineage>
        <taxon>Bacteria</taxon>
        <taxon>Bacillati</taxon>
        <taxon>Bacillota</taxon>
        <taxon>Clostridia</taxon>
        <taxon>Thermoanaerobacterales</taxon>
        <taxon>Thermoanaerobacteraceae</taxon>
        <taxon>Thermoanaerobacterium</taxon>
    </lineage>
</organism>
<dbReference type="GO" id="GO:0003913">
    <property type="term" value="F:DNA photolyase activity"/>
    <property type="evidence" value="ECO:0007669"/>
    <property type="project" value="InterPro"/>
</dbReference>
<dbReference type="SFLD" id="SFLDS00029">
    <property type="entry name" value="Radical_SAM"/>
    <property type="match status" value="1"/>
</dbReference>
<dbReference type="AlphaFoldDB" id="A0A223HW32"/>
<dbReference type="Gene3D" id="3.40.50.12110">
    <property type="match status" value="1"/>
</dbReference>
<evidence type="ECO:0000313" key="2">
    <source>
        <dbReference type="Proteomes" id="UP000214975"/>
    </source>
</evidence>
<dbReference type="SFLD" id="SFLDG01079">
    <property type="entry name" value="spore_photoproduct_lyase_like"/>
    <property type="match status" value="1"/>
</dbReference>
<dbReference type="GO" id="GO:0042601">
    <property type="term" value="C:endospore-forming forespore"/>
    <property type="evidence" value="ECO:0007669"/>
    <property type="project" value="TreeGrafter"/>
</dbReference>
<dbReference type="EMBL" id="CP016893">
    <property type="protein sequence ID" value="AST56597.1"/>
    <property type="molecule type" value="Genomic_DNA"/>
</dbReference>
<dbReference type="Gene3D" id="3.80.30.30">
    <property type="match status" value="1"/>
</dbReference>
<dbReference type="InterPro" id="IPR007197">
    <property type="entry name" value="rSAM"/>
</dbReference>
<sequence length="357" mass="42105">MERRIWVQLFKLFIRKNMFLPKRILFEKDSLKFDMAKEILERFKNNDDVEIINLPSNKYKDHVPGNDLYSQYREGKRTLVVGTKKSLKFQSCKPSAHFQLPLVSGCMGQCEYCYLNTQLGDKPFIRVHVNIDEILNQAEKYIDERFPDTTIFEGAATSDPVPVEPYTHSLERAIIFFSSRKNARFRFVTKYNDVDSLLNLEHNGNTEIRFSINTPSIINRFEHATASLDKRIEASMKVSQAGYPIGFLIAPVFIYTNWKEEYHDMLIGLKDKFPHDLKYPVTFEIISHRYTTIAKNRILQIFPQSKLPMNDKERKFKYGQFGYGKYVYPKESLDEIKQFFTEEIEKLFSKKKVKYII</sequence>
<keyword evidence="1" id="KW-0456">Lyase</keyword>
<proteinExistence type="predicted"/>
<dbReference type="Proteomes" id="UP000214975">
    <property type="component" value="Chromosome"/>
</dbReference>
<name>A0A223HW32_THETR</name>
<protein>
    <submittedName>
        <fullName evidence="1">Spore photoproduct lyase</fullName>
    </submittedName>
</protein>
<evidence type="ECO:0000313" key="1">
    <source>
        <dbReference type="EMBL" id="AST56597.1"/>
    </source>
</evidence>
<dbReference type="PANTHER" id="PTHR37822">
    <property type="entry name" value="SPORE PHOTOPRODUCT LYASE-RELATED"/>
    <property type="match status" value="1"/>
</dbReference>
<dbReference type="GO" id="GO:0051539">
    <property type="term" value="F:4 iron, 4 sulfur cluster binding"/>
    <property type="evidence" value="ECO:0007669"/>
    <property type="project" value="TreeGrafter"/>
</dbReference>
<dbReference type="NCBIfam" id="TIGR04070">
    <property type="entry name" value="photo_TT_lyase"/>
    <property type="match status" value="1"/>
</dbReference>
<accession>A0A223HW32</accession>
<dbReference type="InterPro" id="IPR049539">
    <property type="entry name" value="SPL"/>
</dbReference>
<gene>
    <name evidence="1" type="ORF">Thert_00386</name>
</gene>
<dbReference type="PANTHER" id="PTHR37822:SF2">
    <property type="entry name" value="SPORE PHOTOPRODUCT LYASE"/>
    <property type="match status" value="1"/>
</dbReference>
<dbReference type="SFLD" id="SFLDF00412">
    <property type="entry name" value="spore_photoproduct_lyase_2"/>
    <property type="match status" value="1"/>
</dbReference>
<dbReference type="Pfam" id="PF20903">
    <property type="entry name" value="SPL"/>
    <property type="match status" value="1"/>
</dbReference>
<dbReference type="InterPro" id="IPR034559">
    <property type="entry name" value="SPL_Clostridia"/>
</dbReference>
<dbReference type="GO" id="GO:1904047">
    <property type="term" value="F:S-adenosyl-L-methionine binding"/>
    <property type="evidence" value="ECO:0007669"/>
    <property type="project" value="InterPro"/>
</dbReference>
<reference evidence="1 2" key="1">
    <citation type="submission" date="2016-08" db="EMBL/GenBank/DDBJ databases">
        <title>A novel genetic cassette of butanologenic Thermoanaerobacterium thermosaccharolyticum that directly convert cellulose to butanol.</title>
        <authorList>
            <person name="Li T."/>
            <person name="He J."/>
        </authorList>
    </citation>
    <scope>NUCLEOTIDE SEQUENCE [LARGE SCALE GENOMIC DNA]</scope>
    <source>
        <strain evidence="1 2">TG57</strain>
    </source>
</reference>